<feature type="domain" description="Malonyl-CoA:ACP transacylase (MAT)" evidence="2">
    <location>
        <begin position="58"/>
        <end position="238"/>
    </location>
</feature>
<dbReference type="EMBL" id="KN831815">
    <property type="protein sequence ID" value="KIM35746.1"/>
    <property type="molecule type" value="Genomic_DNA"/>
</dbReference>
<dbReference type="STRING" id="686832.A0A0C3BWI0"/>
<dbReference type="Pfam" id="PF00698">
    <property type="entry name" value="Acyl_transf_1"/>
    <property type="match status" value="1"/>
</dbReference>
<sequence length="267" mass="28918">MAYDVNFVGMAIPGDDLTIKLRHIGMCDGNIVVGIETTNSRGENVLTGSAVAPQPTTVYVFTGQGSQEPGMGMYLYNCSPAARAVWEGADAHLLAVYGFPIVEVVKDSPKEKTIHFGGIKGQAIRQRYMDIITYGTVDKASHVKTLPSSPSEDMRMKGFVQKDCGFAGHSLGEYSALASIADVLHISALVDVVFYRGITMQRAVERDSENRYSYAMCAVNPSRISPTFSDAALREVVDSALRPSLDLCSRSLPTVSRANNMFAQESS</sequence>
<dbReference type="HOGENOM" id="CLU_1042274_0_0_1"/>
<dbReference type="AlphaFoldDB" id="A0A0C3BWI0"/>
<organism evidence="3 4">
    <name type="scientific">Hebeloma cylindrosporum</name>
    <dbReference type="NCBI Taxonomy" id="76867"/>
    <lineage>
        <taxon>Eukaryota</taxon>
        <taxon>Fungi</taxon>
        <taxon>Dikarya</taxon>
        <taxon>Basidiomycota</taxon>
        <taxon>Agaricomycotina</taxon>
        <taxon>Agaricomycetes</taxon>
        <taxon>Agaricomycetidae</taxon>
        <taxon>Agaricales</taxon>
        <taxon>Agaricineae</taxon>
        <taxon>Hymenogastraceae</taxon>
        <taxon>Hebeloma</taxon>
    </lineage>
</organism>
<dbReference type="SUPFAM" id="SSF54637">
    <property type="entry name" value="Thioesterase/thiol ester dehydrase-isomerase"/>
    <property type="match status" value="1"/>
</dbReference>
<dbReference type="GO" id="GO:0006633">
    <property type="term" value="P:fatty acid biosynthetic process"/>
    <property type="evidence" value="ECO:0007669"/>
    <property type="project" value="InterPro"/>
</dbReference>
<name>A0A0C3BWI0_HEBCY</name>
<keyword evidence="1" id="KW-0808">Transferase</keyword>
<evidence type="ECO:0000259" key="2">
    <source>
        <dbReference type="Pfam" id="PF00698"/>
    </source>
</evidence>
<dbReference type="InterPro" id="IPR029069">
    <property type="entry name" value="HotDog_dom_sf"/>
</dbReference>
<evidence type="ECO:0000313" key="3">
    <source>
        <dbReference type="EMBL" id="KIM35746.1"/>
    </source>
</evidence>
<gene>
    <name evidence="3" type="ORF">M413DRAFT_32305</name>
</gene>
<reference evidence="4" key="2">
    <citation type="submission" date="2015-01" db="EMBL/GenBank/DDBJ databases">
        <title>Evolutionary Origins and Diversification of the Mycorrhizal Mutualists.</title>
        <authorList>
            <consortium name="DOE Joint Genome Institute"/>
            <consortium name="Mycorrhizal Genomics Consortium"/>
            <person name="Kohler A."/>
            <person name="Kuo A."/>
            <person name="Nagy L.G."/>
            <person name="Floudas D."/>
            <person name="Copeland A."/>
            <person name="Barry K.W."/>
            <person name="Cichocki N."/>
            <person name="Veneault-Fourrey C."/>
            <person name="LaButti K."/>
            <person name="Lindquist E.A."/>
            <person name="Lipzen A."/>
            <person name="Lundell T."/>
            <person name="Morin E."/>
            <person name="Murat C."/>
            <person name="Riley R."/>
            <person name="Ohm R."/>
            <person name="Sun H."/>
            <person name="Tunlid A."/>
            <person name="Henrissat B."/>
            <person name="Grigoriev I.V."/>
            <person name="Hibbett D.S."/>
            <person name="Martin F."/>
        </authorList>
    </citation>
    <scope>NUCLEOTIDE SEQUENCE [LARGE SCALE GENOMIC DNA]</scope>
    <source>
        <strain evidence="4">h7</strain>
    </source>
</reference>
<dbReference type="Gene3D" id="3.40.366.10">
    <property type="entry name" value="Malonyl-Coenzyme A Acyl Carrier Protein, domain 2"/>
    <property type="match status" value="1"/>
</dbReference>
<evidence type="ECO:0000313" key="4">
    <source>
        <dbReference type="Proteomes" id="UP000053424"/>
    </source>
</evidence>
<dbReference type="SUPFAM" id="SSF52151">
    <property type="entry name" value="FabD/lysophospholipase-like"/>
    <property type="match status" value="1"/>
</dbReference>
<keyword evidence="4" id="KW-1185">Reference proteome</keyword>
<dbReference type="InterPro" id="IPR016035">
    <property type="entry name" value="Acyl_Trfase/lysoPLipase"/>
</dbReference>
<dbReference type="InterPro" id="IPR003965">
    <property type="entry name" value="Fatty_acid_synthase"/>
</dbReference>
<dbReference type="InterPro" id="IPR001227">
    <property type="entry name" value="Ac_transferase_dom_sf"/>
</dbReference>
<dbReference type="PANTHER" id="PTHR10982">
    <property type="entry name" value="MALONYL COA-ACYL CARRIER PROTEIN TRANSACYLASE"/>
    <property type="match status" value="1"/>
</dbReference>
<evidence type="ECO:0000256" key="1">
    <source>
        <dbReference type="ARBA" id="ARBA00022679"/>
    </source>
</evidence>
<reference evidence="3 4" key="1">
    <citation type="submission" date="2014-04" db="EMBL/GenBank/DDBJ databases">
        <authorList>
            <consortium name="DOE Joint Genome Institute"/>
            <person name="Kuo A."/>
            <person name="Gay G."/>
            <person name="Dore J."/>
            <person name="Kohler A."/>
            <person name="Nagy L.G."/>
            <person name="Floudas D."/>
            <person name="Copeland A."/>
            <person name="Barry K.W."/>
            <person name="Cichocki N."/>
            <person name="Veneault-Fourrey C."/>
            <person name="LaButti K."/>
            <person name="Lindquist E.A."/>
            <person name="Lipzen A."/>
            <person name="Lundell T."/>
            <person name="Morin E."/>
            <person name="Murat C."/>
            <person name="Sun H."/>
            <person name="Tunlid A."/>
            <person name="Henrissat B."/>
            <person name="Grigoriev I.V."/>
            <person name="Hibbett D.S."/>
            <person name="Martin F."/>
            <person name="Nordberg H.P."/>
            <person name="Cantor M.N."/>
            <person name="Hua S.X."/>
        </authorList>
    </citation>
    <scope>NUCLEOTIDE SEQUENCE [LARGE SCALE GENOMIC DNA]</scope>
    <source>
        <strain evidence="4">h7</strain>
    </source>
</reference>
<dbReference type="Proteomes" id="UP000053424">
    <property type="component" value="Unassembled WGS sequence"/>
</dbReference>
<accession>A0A0C3BWI0</accession>
<dbReference type="PRINTS" id="PR01483">
    <property type="entry name" value="FASYNTHASE"/>
</dbReference>
<dbReference type="InterPro" id="IPR050830">
    <property type="entry name" value="Fungal_FAS"/>
</dbReference>
<dbReference type="GO" id="GO:0005835">
    <property type="term" value="C:fatty acid synthase complex"/>
    <property type="evidence" value="ECO:0007669"/>
    <property type="project" value="InterPro"/>
</dbReference>
<protein>
    <recommendedName>
        <fullName evidence="2">Malonyl-CoA:ACP transacylase (MAT) domain-containing protein</fullName>
    </recommendedName>
</protein>
<proteinExistence type="predicted"/>
<dbReference type="InterPro" id="IPR014043">
    <property type="entry name" value="Acyl_transferase_dom"/>
</dbReference>
<dbReference type="GO" id="GO:0004312">
    <property type="term" value="F:fatty acid synthase activity"/>
    <property type="evidence" value="ECO:0007669"/>
    <property type="project" value="InterPro"/>
</dbReference>
<dbReference type="PANTHER" id="PTHR10982:SF21">
    <property type="entry name" value="FATTY ACID SYNTHASE SUBUNIT BETA"/>
    <property type="match status" value="1"/>
</dbReference>
<dbReference type="Gene3D" id="3.10.129.10">
    <property type="entry name" value="Hotdog Thioesterase"/>
    <property type="match status" value="1"/>
</dbReference>
<dbReference type="OrthoDB" id="3048714at2759"/>